<feature type="transmembrane region" description="Helical" evidence="3">
    <location>
        <begin position="17"/>
        <end position="34"/>
    </location>
</feature>
<accession>C6Y3U5</accession>
<dbReference type="InterPro" id="IPR036514">
    <property type="entry name" value="SGNH_hydro_sf"/>
</dbReference>
<evidence type="ECO:0000313" key="5">
    <source>
        <dbReference type="EMBL" id="ACU03374.1"/>
    </source>
</evidence>
<keyword evidence="3" id="KW-0472">Membrane</keyword>
<dbReference type="GO" id="GO:0016788">
    <property type="term" value="F:hydrolase activity, acting on ester bonds"/>
    <property type="evidence" value="ECO:0007669"/>
    <property type="project" value="UniProtKB-ARBA"/>
</dbReference>
<evidence type="ECO:0000313" key="6">
    <source>
        <dbReference type="Proteomes" id="UP000000852"/>
    </source>
</evidence>
<evidence type="ECO:0000256" key="1">
    <source>
        <dbReference type="ARBA" id="ARBA00008668"/>
    </source>
</evidence>
<sequence>MESEIRDGDKKNDKMSVLNKFMLLAMISTLLLSFRSPPKKIKVYLIGDSTMSVKQKRYYPETGWGMPFAGFFDAEVEVDNRAQNGRSTKSFINEKRWQSVMDSLNEDDYVFIQFGHNDEVETKKNYTKPEEFKANLIRFITDTKAKKATPILLSPVSRRRFDVGGKAQETHPYTYLVKEVASEQKVAFIDLDARSIALYQKFGPDASTLLFNHLEPGIHPNYPEGKIDDTHFNELGAREIAQLVLQELRKLNLDLSNHIVKPQPKK</sequence>
<dbReference type="STRING" id="485917.Phep_1156"/>
<proteinExistence type="inferred from homology"/>
<dbReference type="RefSeq" id="WP_012781318.1">
    <property type="nucleotide sequence ID" value="NC_013061.1"/>
</dbReference>
<gene>
    <name evidence="5" type="ordered locus">Phep_1156</name>
</gene>
<keyword evidence="3" id="KW-0812">Transmembrane</keyword>
<keyword evidence="2" id="KW-0378">Hydrolase</keyword>
<dbReference type="PANTHER" id="PTHR43695:SF1">
    <property type="entry name" value="RHAMNOGALACTURONAN ACETYLESTERASE"/>
    <property type="match status" value="1"/>
</dbReference>
<evidence type="ECO:0000259" key="4">
    <source>
        <dbReference type="Pfam" id="PF13472"/>
    </source>
</evidence>
<dbReference type="KEGG" id="phe:Phep_1156"/>
<dbReference type="HOGENOM" id="CLU_065859_2_0_10"/>
<organism evidence="5 6">
    <name type="scientific">Pedobacter heparinus (strain ATCC 13125 / DSM 2366 / CIP 104194 / JCM 7457 / NBRC 12017 / NCIMB 9290 / NRRL B-14731 / HIM 762-3)</name>
    <dbReference type="NCBI Taxonomy" id="485917"/>
    <lineage>
        <taxon>Bacteria</taxon>
        <taxon>Pseudomonadati</taxon>
        <taxon>Bacteroidota</taxon>
        <taxon>Sphingobacteriia</taxon>
        <taxon>Sphingobacteriales</taxon>
        <taxon>Sphingobacteriaceae</taxon>
        <taxon>Pedobacter</taxon>
    </lineage>
</organism>
<feature type="domain" description="SGNH hydrolase-type esterase" evidence="4">
    <location>
        <begin position="46"/>
        <end position="221"/>
    </location>
</feature>
<keyword evidence="6" id="KW-1185">Reference proteome</keyword>
<dbReference type="EMBL" id="CP001681">
    <property type="protein sequence ID" value="ACU03374.1"/>
    <property type="molecule type" value="Genomic_DNA"/>
</dbReference>
<dbReference type="SUPFAM" id="SSF52266">
    <property type="entry name" value="SGNH hydrolase"/>
    <property type="match status" value="1"/>
</dbReference>
<protein>
    <submittedName>
        <fullName evidence="5">Lipolytic protein G-D-S-L family</fullName>
    </submittedName>
</protein>
<reference evidence="5 6" key="1">
    <citation type="journal article" date="2009" name="Stand. Genomic Sci.">
        <title>Complete genome sequence of Pedobacter heparinus type strain (HIM 762-3).</title>
        <authorList>
            <person name="Han C."/>
            <person name="Spring S."/>
            <person name="Lapidus A."/>
            <person name="Del Rio T.G."/>
            <person name="Tice H."/>
            <person name="Copeland A."/>
            <person name="Cheng J.F."/>
            <person name="Lucas S."/>
            <person name="Chen F."/>
            <person name="Nolan M."/>
            <person name="Bruce D."/>
            <person name="Goodwin L."/>
            <person name="Pitluck S."/>
            <person name="Ivanova N."/>
            <person name="Mavromatis K."/>
            <person name="Mikhailova N."/>
            <person name="Pati A."/>
            <person name="Chen A."/>
            <person name="Palaniappan K."/>
            <person name="Land M."/>
            <person name="Hauser L."/>
            <person name="Chang Y.J."/>
            <person name="Jeffries C.C."/>
            <person name="Saunders E."/>
            <person name="Chertkov O."/>
            <person name="Brettin T."/>
            <person name="Goker M."/>
            <person name="Rohde M."/>
            <person name="Bristow J."/>
            <person name="Eisen J.A."/>
            <person name="Markowitz V."/>
            <person name="Hugenholtz P."/>
            <person name="Kyrpides N.C."/>
            <person name="Klenk H.P."/>
            <person name="Detter J.C."/>
        </authorList>
    </citation>
    <scope>NUCLEOTIDE SEQUENCE [LARGE SCALE GENOMIC DNA]</scope>
    <source>
        <strain evidence="6">ATCC 13125 / DSM 2366 / CIP 104194 / JCM 7457 / NBRC 12017 / NCIMB 9290 / NRRL B-14731 / HIM 762-3</strain>
    </source>
</reference>
<dbReference type="InterPro" id="IPR037459">
    <property type="entry name" value="RhgT-like"/>
</dbReference>
<dbReference type="CDD" id="cd01821">
    <property type="entry name" value="Rhamnogalacturan_acetylesterase_like"/>
    <property type="match status" value="1"/>
</dbReference>
<evidence type="ECO:0000256" key="3">
    <source>
        <dbReference type="SAM" id="Phobius"/>
    </source>
</evidence>
<name>C6Y3U5_PEDHD</name>
<dbReference type="AlphaFoldDB" id="C6Y3U5"/>
<dbReference type="Gene3D" id="3.40.50.1110">
    <property type="entry name" value="SGNH hydrolase"/>
    <property type="match status" value="1"/>
</dbReference>
<evidence type="ECO:0000256" key="2">
    <source>
        <dbReference type="ARBA" id="ARBA00022801"/>
    </source>
</evidence>
<comment type="similarity">
    <text evidence="1">Belongs to the 'GDSL' lipolytic enzyme family.</text>
</comment>
<dbReference type="PANTHER" id="PTHR43695">
    <property type="entry name" value="PUTATIVE (AFU_ORTHOLOGUE AFUA_2G17250)-RELATED"/>
    <property type="match status" value="1"/>
</dbReference>
<dbReference type="InterPro" id="IPR013830">
    <property type="entry name" value="SGNH_hydro"/>
</dbReference>
<dbReference type="Pfam" id="PF13472">
    <property type="entry name" value="Lipase_GDSL_2"/>
    <property type="match status" value="1"/>
</dbReference>
<keyword evidence="3" id="KW-1133">Transmembrane helix</keyword>
<dbReference type="Proteomes" id="UP000000852">
    <property type="component" value="Chromosome"/>
</dbReference>
<dbReference type="eggNOG" id="COG2755">
    <property type="taxonomic scope" value="Bacteria"/>
</dbReference>